<evidence type="ECO:0000259" key="3">
    <source>
        <dbReference type="Pfam" id="PF00881"/>
    </source>
</evidence>
<dbReference type="InterPro" id="IPR029479">
    <property type="entry name" value="Nitroreductase"/>
</dbReference>
<dbReference type="PANTHER" id="PTHR43673:SF10">
    <property type="entry name" value="NADH DEHYDROGENASE_NAD(P)H NITROREDUCTASE XCC3605-RELATED"/>
    <property type="match status" value="1"/>
</dbReference>
<accession>A0A9D1KL52</accession>
<evidence type="ECO:0000256" key="2">
    <source>
        <dbReference type="ARBA" id="ARBA00023002"/>
    </source>
</evidence>
<feature type="domain" description="Nitroreductase" evidence="3">
    <location>
        <begin position="16"/>
        <end position="62"/>
    </location>
</feature>
<dbReference type="Proteomes" id="UP000886842">
    <property type="component" value="Unassembled WGS sequence"/>
</dbReference>
<dbReference type="Gene3D" id="3.40.109.10">
    <property type="entry name" value="NADH Oxidase"/>
    <property type="match status" value="1"/>
</dbReference>
<gene>
    <name evidence="4" type="ORF">IAA98_01525</name>
</gene>
<proteinExistence type="inferred from homology"/>
<dbReference type="EMBL" id="DVLP01000044">
    <property type="protein sequence ID" value="HIT74250.1"/>
    <property type="molecule type" value="Genomic_DNA"/>
</dbReference>
<reference evidence="4" key="2">
    <citation type="journal article" date="2021" name="PeerJ">
        <title>Extensive microbial diversity within the chicken gut microbiome revealed by metagenomics and culture.</title>
        <authorList>
            <person name="Gilroy R."/>
            <person name="Ravi A."/>
            <person name="Getino M."/>
            <person name="Pursley I."/>
            <person name="Horton D.L."/>
            <person name="Alikhan N.F."/>
            <person name="Baker D."/>
            <person name="Gharbi K."/>
            <person name="Hall N."/>
            <person name="Watson M."/>
            <person name="Adriaenssens E.M."/>
            <person name="Foster-Nyarko E."/>
            <person name="Jarju S."/>
            <person name="Secka A."/>
            <person name="Antonio M."/>
            <person name="Oren A."/>
            <person name="Chaudhuri R.R."/>
            <person name="La Ragione R."/>
            <person name="Hildebrand F."/>
            <person name="Pallen M.J."/>
        </authorList>
    </citation>
    <scope>NUCLEOTIDE SEQUENCE</scope>
    <source>
        <strain evidence="4">ChiGjej1B1-24693</strain>
    </source>
</reference>
<organism evidence="4 5">
    <name type="scientific">Candidatus Avipropionibacterium avicola</name>
    <dbReference type="NCBI Taxonomy" id="2840701"/>
    <lineage>
        <taxon>Bacteria</taxon>
        <taxon>Bacillati</taxon>
        <taxon>Actinomycetota</taxon>
        <taxon>Actinomycetes</taxon>
        <taxon>Propionibacteriales</taxon>
        <taxon>Propionibacteriaceae</taxon>
        <taxon>Propionibacteriaceae incertae sedis</taxon>
        <taxon>Candidatus Avipropionibacterium</taxon>
    </lineage>
</organism>
<evidence type="ECO:0000313" key="5">
    <source>
        <dbReference type="Proteomes" id="UP000886842"/>
    </source>
</evidence>
<dbReference type="CDD" id="cd02138">
    <property type="entry name" value="TdsD-like"/>
    <property type="match status" value="1"/>
</dbReference>
<protein>
    <submittedName>
        <fullName evidence="4">Nitroreductase family protein</fullName>
    </submittedName>
</protein>
<evidence type="ECO:0000313" key="4">
    <source>
        <dbReference type="EMBL" id="HIT74250.1"/>
    </source>
</evidence>
<comment type="caution">
    <text evidence="4">The sequence shown here is derived from an EMBL/GenBank/DDBJ whole genome shotgun (WGS) entry which is preliminary data.</text>
</comment>
<dbReference type="InterPro" id="IPR000415">
    <property type="entry name" value="Nitroreductase-like"/>
</dbReference>
<keyword evidence="2" id="KW-0560">Oxidoreductase</keyword>
<dbReference type="SUPFAM" id="SSF55469">
    <property type="entry name" value="FMN-dependent nitroreductase-like"/>
    <property type="match status" value="1"/>
</dbReference>
<dbReference type="AlphaFoldDB" id="A0A9D1KL52"/>
<evidence type="ECO:0000256" key="1">
    <source>
        <dbReference type="ARBA" id="ARBA00007118"/>
    </source>
</evidence>
<sequence length="196" mass="21241">MTDVLAPIDLHPLLGTRRSSRLFDPAHTVSDAELTALLEAARWSPSAGNSQPWSFVVTRRGDLGHDAFVQRLAPGNALWAPSASALIVALCRVGDDENRNTYAAYDLGQSVAHLTVQAQALGLNVRQFAGFDKDGLAADLEVPAEWKVTTGVAVGRIHQSVPVDLDPALQERDAAPRERRRLDEFVFAGRFGQPHA</sequence>
<dbReference type="PANTHER" id="PTHR43673">
    <property type="entry name" value="NAD(P)H NITROREDUCTASE YDGI-RELATED"/>
    <property type="match status" value="1"/>
</dbReference>
<name>A0A9D1KL52_9ACTN</name>
<comment type="similarity">
    <text evidence="1">Belongs to the nitroreductase family.</text>
</comment>
<dbReference type="Pfam" id="PF00881">
    <property type="entry name" value="Nitroreductase"/>
    <property type="match status" value="1"/>
</dbReference>
<reference evidence="4" key="1">
    <citation type="submission" date="2020-10" db="EMBL/GenBank/DDBJ databases">
        <authorList>
            <person name="Gilroy R."/>
        </authorList>
    </citation>
    <scope>NUCLEOTIDE SEQUENCE</scope>
    <source>
        <strain evidence="4">ChiGjej1B1-24693</strain>
    </source>
</reference>
<dbReference type="GO" id="GO:0016491">
    <property type="term" value="F:oxidoreductase activity"/>
    <property type="evidence" value="ECO:0007669"/>
    <property type="project" value="UniProtKB-KW"/>
</dbReference>